<accession>A0A2D2D2C0</accession>
<feature type="transmembrane region" description="Helical" evidence="2">
    <location>
        <begin position="6"/>
        <end position="27"/>
    </location>
</feature>
<dbReference type="KEGG" id="mtw:CQW49_15555"/>
<dbReference type="RefSeq" id="WP_003610172.1">
    <property type="nucleotide sequence ID" value="NZ_ADVE02000001.1"/>
</dbReference>
<feature type="region of interest" description="Disordered" evidence="1">
    <location>
        <begin position="41"/>
        <end position="66"/>
    </location>
</feature>
<sequence length="66" mass="7217">MTPKFLSTLIGLGIGAVIVSVAFYFAVRPYLRHDFSASRMPDTVERDDDTTVASQLLDRDSPLGDA</sequence>
<dbReference type="STRING" id="595536.GCA_000178815_02071"/>
<gene>
    <name evidence="3" type="ORF">CQW49_15555</name>
</gene>
<dbReference type="Proteomes" id="UP000230709">
    <property type="component" value="Chromosome"/>
</dbReference>
<dbReference type="EMBL" id="CP023737">
    <property type="protein sequence ID" value="ATQ69135.1"/>
    <property type="molecule type" value="Genomic_DNA"/>
</dbReference>
<proteinExistence type="predicted"/>
<name>A0A2D2D2C0_METT3</name>
<feature type="compositionally biased region" description="Basic and acidic residues" evidence="1">
    <location>
        <begin position="57"/>
        <end position="66"/>
    </location>
</feature>
<keyword evidence="2" id="KW-0472">Membrane</keyword>
<evidence type="ECO:0000313" key="3">
    <source>
        <dbReference type="EMBL" id="ATQ69135.1"/>
    </source>
</evidence>
<evidence type="ECO:0000256" key="1">
    <source>
        <dbReference type="SAM" id="MobiDB-lite"/>
    </source>
</evidence>
<keyword evidence="2" id="KW-1133">Transmembrane helix</keyword>
<keyword evidence="2" id="KW-0812">Transmembrane</keyword>
<keyword evidence="4" id="KW-1185">Reference proteome</keyword>
<reference evidence="4" key="1">
    <citation type="submission" date="2017-10" db="EMBL/GenBank/DDBJ databases">
        <title>Completed PacBio SMRT sequence of Methylosinus trichosporium OB3b reveals presence of a third large plasmid.</title>
        <authorList>
            <person name="Charles T.C."/>
            <person name="Lynch M.D.J."/>
            <person name="Heil J.R."/>
            <person name="Cheng J."/>
        </authorList>
    </citation>
    <scope>NUCLEOTIDE SEQUENCE [LARGE SCALE GENOMIC DNA]</scope>
    <source>
        <strain evidence="4">OB3b</strain>
    </source>
</reference>
<organism evidence="3 4">
    <name type="scientific">Methylosinus trichosporium (strain ATCC 35070 / NCIMB 11131 / UNIQEM 75 / OB3b)</name>
    <dbReference type="NCBI Taxonomy" id="595536"/>
    <lineage>
        <taxon>Bacteria</taxon>
        <taxon>Pseudomonadati</taxon>
        <taxon>Pseudomonadota</taxon>
        <taxon>Alphaproteobacteria</taxon>
        <taxon>Hyphomicrobiales</taxon>
        <taxon>Methylocystaceae</taxon>
        <taxon>Methylosinus</taxon>
    </lineage>
</organism>
<dbReference type="AlphaFoldDB" id="A0A2D2D2C0"/>
<evidence type="ECO:0000256" key="2">
    <source>
        <dbReference type="SAM" id="Phobius"/>
    </source>
</evidence>
<protein>
    <submittedName>
        <fullName evidence="3">Uncharacterized protein</fullName>
    </submittedName>
</protein>
<evidence type="ECO:0000313" key="4">
    <source>
        <dbReference type="Proteomes" id="UP000230709"/>
    </source>
</evidence>